<organism evidence="3 4">
    <name type="scientific">Wickerhamomyces anomalus (strain ATCC 58044 / CBS 1984 / NCYC 433 / NRRL Y-366-8)</name>
    <name type="common">Yeast</name>
    <name type="synonym">Hansenula anomala</name>
    <dbReference type="NCBI Taxonomy" id="683960"/>
    <lineage>
        <taxon>Eukaryota</taxon>
        <taxon>Fungi</taxon>
        <taxon>Dikarya</taxon>
        <taxon>Ascomycota</taxon>
        <taxon>Saccharomycotina</taxon>
        <taxon>Saccharomycetes</taxon>
        <taxon>Phaffomycetales</taxon>
        <taxon>Wickerhamomycetaceae</taxon>
        <taxon>Wickerhamomyces</taxon>
    </lineage>
</organism>
<protein>
    <recommendedName>
        <fullName evidence="5">Vacuolar protein sorting-associated protein 51 homolog</fullName>
    </recommendedName>
</protein>
<evidence type="ECO:0008006" key="5">
    <source>
        <dbReference type="Google" id="ProtNLM"/>
    </source>
</evidence>
<evidence type="ECO:0000313" key="4">
    <source>
        <dbReference type="Proteomes" id="UP000094112"/>
    </source>
</evidence>
<keyword evidence="1" id="KW-0175">Coiled coil</keyword>
<feature type="coiled-coil region" evidence="1">
    <location>
        <begin position="233"/>
        <end position="260"/>
    </location>
</feature>
<feature type="compositionally biased region" description="Polar residues" evidence="2">
    <location>
        <begin position="20"/>
        <end position="31"/>
    </location>
</feature>
<evidence type="ECO:0000256" key="1">
    <source>
        <dbReference type="SAM" id="Coils"/>
    </source>
</evidence>
<sequence length="274" mass="31328">MSTPGSPVIPQGGFAHHTRTPSTTSSLSEHQISYKKPVKIKNELNEKRRKALKEYYKLKKQEKELKESQGPKERKDSVHDIDSDGEVTEGHPVKEIDFLNSDFKDLVKDTNTLTSSINLINSSIKNIIYNNYYELIKLNEFLKDLNELDLSKLIIQDEDNKTNKKDALNLLNDTMDNASVKSIKLDGGDGFTKLKSLMSEIEELDKKEIKSNTELSNNKVAENITSYLKIEKKEDISEAKDEIKSNMEKLIAQVKGQEDKETLLRQLEEIQKKL</sequence>
<dbReference type="Proteomes" id="UP000094112">
    <property type="component" value="Unassembled WGS sequence"/>
</dbReference>
<dbReference type="EMBL" id="KV454210">
    <property type="protein sequence ID" value="ODQ59891.1"/>
    <property type="molecule type" value="Genomic_DNA"/>
</dbReference>
<name>A0A1E3P326_WICAA</name>
<reference evidence="3 4" key="1">
    <citation type="journal article" date="2016" name="Proc. Natl. Acad. Sci. U.S.A.">
        <title>Comparative genomics of biotechnologically important yeasts.</title>
        <authorList>
            <person name="Riley R."/>
            <person name="Haridas S."/>
            <person name="Wolfe K.H."/>
            <person name="Lopes M.R."/>
            <person name="Hittinger C.T."/>
            <person name="Goeker M."/>
            <person name="Salamov A.A."/>
            <person name="Wisecaver J.H."/>
            <person name="Long T.M."/>
            <person name="Calvey C.H."/>
            <person name="Aerts A.L."/>
            <person name="Barry K.W."/>
            <person name="Choi C."/>
            <person name="Clum A."/>
            <person name="Coughlan A.Y."/>
            <person name="Deshpande S."/>
            <person name="Douglass A.P."/>
            <person name="Hanson S.J."/>
            <person name="Klenk H.-P."/>
            <person name="LaButti K.M."/>
            <person name="Lapidus A."/>
            <person name="Lindquist E.A."/>
            <person name="Lipzen A.M."/>
            <person name="Meier-Kolthoff J.P."/>
            <person name="Ohm R.A."/>
            <person name="Otillar R.P."/>
            <person name="Pangilinan J.L."/>
            <person name="Peng Y."/>
            <person name="Rokas A."/>
            <person name="Rosa C.A."/>
            <person name="Scheuner C."/>
            <person name="Sibirny A.A."/>
            <person name="Slot J.C."/>
            <person name="Stielow J.B."/>
            <person name="Sun H."/>
            <person name="Kurtzman C.P."/>
            <person name="Blackwell M."/>
            <person name="Grigoriev I.V."/>
            <person name="Jeffries T.W."/>
        </authorList>
    </citation>
    <scope>NUCLEOTIDE SEQUENCE [LARGE SCALE GENOMIC DNA]</scope>
    <source>
        <strain evidence="4">ATCC 58044 / CBS 1984 / NCYC 433 / NRRL Y-366-8</strain>
    </source>
</reference>
<dbReference type="Pfam" id="PF08700">
    <property type="entry name" value="VPS51_Exo84_N"/>
    <property type="match status" value="1"/>
</dbReference>
<feature type="region of interest" description="Disordered" evidence="2">
    <location>
        <begin position="60"/>
        <end position="89"/>
    </location>
</feature>
<gene>
    <name evidence="3" type="ORF">WICANDRAFT_62472</name>
</gene>
<dbReference type="GeneID" id="30200623"/>
<dbReference type="STRING" id="683960.A0A1E3P326"/>
<accession>A0A1E3P326</accession>
<evidence type="ECO:0000256" key="2">
    <source>
        <dbReference type="SAM" id="MobiDB-lite"/>
    </source>
</evidence>
<feature type="region of interest" description="Disordered" evidence="2">
    <location>
        <begin position="1"/>
        <end position="40"/>
    </location>
</feature>
<dbReference type="AlphaFoldDB" id="A0A1E3P326"/>
<dbReference type="OrthoDB" id="203678at2759"/>
<evidence type="ECO:0000313" key="3">
    <source>
        <dbReference type="EMBL" id="ODQ59891.1"/>
    </source>
</evidence>
<proteinExistence type="predicted"/>
<keyword evidence="4" id="KW-1185">Reference proteome</keyword>
<dbReference type="RefSeq" id="XP_019039098.1">
    <property type="nucleotide sequence ID" value="XM_019183377.1"/>
</dbReference>